<comment type="similarity">
    <text evidence="1 2">Belongs to the OprB family.</text>
</comment>
<proteinExistence type="inferred from homology"/>
<dbReference type="EMBL" id="CP002581">
    <property type="protein sequence ID" value="AJK50867.1"/>
    <property type="molecule type" value="Genomic_DNA"/>
</dbReference>
<gene>
    <name evidence="3" type="ORF">BGL_2c28130</name>
</gene>
<evidence type="ECO:0000313" key="4">
    <source>
        <dbReference type="Proteomes" id="UP000031838"/>
    </source>
</evidence>
<dbReference type="Proteomes" id="UP000031838">
    <property type="component" value="Chromosome 2"/>
</dbReference>
<evidence type="ECO:0000313" key="3">
    <source>
        <dbReference type="EMBL" id="AJK50867.1"/>
    </source>
</evidence>
<dbReference type="PANTHER" id="PTHR37944:SF1">
    <property type="entry name" value="PORIN B"/>
    <property type="match status" value="1"/>
</dbReference>
<dbReference type="KEGG" id="bgp:BGL_2c28130"/>
<dbReference type="InterPro" id="IPR007049">
    <property type="entry name" value="Carb-sel_porin_OprB"/>
</dbReference>
<accession>A0A0B6RZV8</accession>
<keyword evidence="2" id="KW-0732">Signal</keyword>
<dbReference type="InterPro" id="IPR052932">
    <property type="entry name" value="OprB_Porin"/>
</dbReference>
<dbReference type="RefSeq" id="WP_042629067.1">
    <property type="nucleotide sequence ID" value="NZ_CP002581.1"/>
</dbReference>
<reference evidence="3 4" key="2">
    <citation type="journal article" date="2016" name="Appl. Microbiol. Biotechnol.">
        <title>Mutations improving production and secretion of extracellular lipase by Burkholderia glumae PG1.</title>
        <authorList>
            <person name="Knapp A."/>
            <person name="Voget S."/>
            <person name="Gao R."/>
            <person name="Zaburannyi N."/>
            <person name="Krysciak D."/>
            <person name="Breuer M."/>
            <person name="Hauer B."/>
            <person name="Streit W.R."/>
            <person name="Muller R."/>
            <person name="Daniel R."/>
            <person name="Jaeger K.E."/>
        </authorList>
    </citation>
    <scope>NUCLEOTIDE SEQUENCE [LARGE SCALE GENOMIC DNA]</scope>
    <source>
        <strain evidence="3 4">PG1</strain>
    </source>
</reference>
<dbReference type="HOGENOM" id="CLU_029684_3_1_4"/>
<dbReference type="Gene3D" id="2.40.160.180">
    <property type="entry name" value="Carbohydrate-selective porin OprB"/>
    <property type="match status" value="1"/>
</dbReference>
<dbReference type="GO" id="GO:0008643">
    <property type="term" value="P:carbohydrate transport"/>
    <property type="evidence" value="ECO:0007669"/>
    <property type="project" value="InterPro"/>
</dbReference>
<dbReference type="AlphaFoldDB" id="A0A0B6RZV8"/>
<keyword evidence="4" id="KW-1185">Reference proteome</keyword>
<organism evidence="3 4">
    <name type="scientific">Burkholderia plantarii</name>
    <dbReference type="NCBI Taxonomy" id="41899"/>
    <lineage>
        <taxon>Bacteria</taxon>
        <taxon>Pseudomonadati</taxon>
        <taxon>Pseudomonadota</taxon>
        <taxon>Betaproteobacteria</taxon>
        <taxon>Burkholderiales</taxon>
        <taxon>Burkholderiaceae</taxon>
        <taxon>Burkholderia</taxon>
    </lineage>
</organism>
<dbReference type="PANTHER" id="PTHR37944">
    <property type="entry name" value="PORIN B"/>
    <property type="match status" value="1"/>
</dbReference>
<feature type="signal peptide" evidence="2">
    <location>
        <begin position="1"/>
        <end position="46"/>
    </location>
</feature>
<sequence>MKTLARHFQSALPPCRFAASPAALRRMAVSAALASACAGMQATACAQNAAGAATTPPPADGSPPADGLWQRATLFGDLGGLRGALDKHGITFTLQETSEYLTNFSGGTRRIGAYDGMTQATLAVDTGKLFGLAGGTLNVSALQIHGTSLTSRALSALQNASGTEAEAGTRLWELWYGQSIAGGAADIRVGQQSVDQEFMVSQTASTFVNATFGWPVLPSVDLPGGGPAYPLSALGVRVKAQPTNALTLLAGVFDGYPGGVGQADVQRANPHGTNFNLHDGALWIGELQYALNAPQPGTPDAQPGGLPGTYKLGVWYLSGAFADPHTDTSGASLAAPDSNGIARTHRGNYGAYAIADQMVWRSAANPSRSLGVFARVMGAPDDRNPINFSAQAGVSLKAPFAGRDNDTAGIALGYTNATLNVDGATSDLARPRRVNETVIEATYQYQVAPWWTLQGDLQYIVRPGGGYDAPAGGTVRPIGNEFVAGLRTVVNF</sequence>
<protein>
    <submittedName>
        <fullName evidence="3">Carbohydrate-selective porin OprB family</fullName>
    </submittedName>
</protein>
<dbReference type="GO" id="GO:0016020">
    <property type="term" value="C:membrane"/>
    <property type="evidence" value="ECO:0007669"/>
    <property type="project" value="InterPro"/>
</dbReference>
<name>A0A0B6RZV8_BURPL</name>
<reference evidence="4" key="1">
    <citation type="submission" date="2011-03" db="EMBL/GenBank/DDBJ databases">
        <authorList>
            <person name="Voget S."/>
            <person name="Streit W.R."/>
            <person name="Jaeger K.E."/>
            <person name="Daniel R."/>
        </authorList>
    </citation>
    <scope>NUCLEOTIDE SEQUENCE [LARGE SCALE GENOMIC DNA]</scope>
    <source>
        <strain evidence="4">PG1</strain>
    </source>
</reference>
<evidence type="ECO:0000256" key="1">
    <source>
        <dbReference type="ARBA" id="ARBA00008769"/>
    </source>
</evidence>
<dbReference type="GO" id="GO:0015288">
    <property type="term" value="F:porin activity"/>
    <property type="evidence" value="ECO:0007669"/>
    <property type="project" value="InterPro"/>
</dbReference>
<evidence type="ECO:0000256" key="2">
    <source>
        <dbReference type="RuleBase" id="RU363072"/>
    </source>
</evidence>
<dbReference type="InterPro" id="IPR038673">
    <property type="entry name" value="OprB_sf"/>
</dbReference>
<feature type="chain" id="PRO_5007227716" evidence="2">
    <location>
        <begin position="47"/>
        <end position="492"/>
    </location>
</feature>
<dbReference type="Pfam" id="PF04966">
    <property type="entry name" value="OprB"/>
    <property type="match status" value="1"/>
</dbReference>